<feature type="transmembrane region" description="Helical" evidence="8">
    <location>
        <begin position="501"/>
        <end position="520"/>
    </location>
</feature>
<sequence>MDIDARIKAYKFVAYSAVTFSVVAVVSVFITLPMVYNYVNNVKKQIHTDVNFCKVSARDIWSEVHLIKDAPSNNTRIARQAYSTGGGGGGAFLLLLTGLQMSIYFTSTWQYLSENDETVTVDFFGVLLALQALSSAFANPLFGYWNQVSSSTRKPVFCACAIAGFGNVLYGLAYLAPPFVKWVMLFSRILTGFSPGALGVLRSFIGTASTQEDRMKAVSITNAGFTAGFFLGPTFQICFIPLGKEGFYIGPFLINMYTSAAIFMSIASVFSILLTYFCLEENYVGIISKEEKSQDPYFVLPKFDRLPVLLLFYMWWLMCGVVCVESMAAPVTIAMYNWSREDAVLYNGIIQTLSCVFTFIVNFSLASTKLKTIDNRLLLLSGLVFFEIFFIFHMPLPFYPGPLDRPGTLNSSISEIGRCEFDWCDSTPRVPLPLYLVICSAIIGLGFPLISSTSSSLLSQIIGPRKQGTVQGFFAFTGAFSQFVVSLFSTRLFELSGYKWIMVYHWSIVTIAIISTLLLWRRLVPLKITPSHGEATRYKLGTFYRM</sequence>
<feature type="transmembrane region" description="Helical" evidence="8">
    <location>
        <begin position="123"/>
        <end position="144"/>
    </location>
</feature>
<feature type="transmembrane region" description="Helical" evidence="8">
    <location>
        <begin position="470"/>
        <end position="489"/>
    </location>
</feature>
<feature type="transmembrane region" description="Helical" evidence="8">
    <location>
        <begin position="182"/>
        <end position="205"/>
    </location>
</feature>
<dbReference type="CDD" id="cd17326">
    <property type="entry name" value="MFS_MFSD8"/>
    <property type="match status" value="1"/>
</dbReference>
<comment type="subcellular location">
    <subcellularLocation>
        <location evidence="1">Membrane</location>
        <topology evidence="1">Multi-pass membrane protein</topology>
    </subcellularLocation>
</comment>
<keyword evidence="6 8" id="KW-0472">Membrane</keyword>
<reference evidence="11" key="1">
    <citation type="submission" date="2011-07" db="EMBL/GenBank/DDBJ databases">
        <authorList>
            <consortium name="Caenorhabditis brenneri Sequencing and Analysis Consortium"/>
            <person name="Wilson R.K."/>
        </authorList>
    </citation>
    <scope>NUCLEOTIDE SEQUENCE [LARGE SCALE GENOMIC DNA]</scope>
    <source>
        <strain evidence="11">PB2801</strain>
    </source>
</reference>
<feature type="transmembrane region" description="Helical" evidence="8">
    <location>
        <begin position="217"/>
        <end position="242"/>
    </location>
</feature>
<dbReference type="HOGENOM" id="CLU_027024_3_0_1"/>
<comment type="subunit">
    <text evidence="2">Collagen polypeptide chains are complexed within the cuticle by disulfide bonds and other types of covalent cross-links.</text>
</comment>
<feature type="transmembrane region" description="Helical" evidence="8">
    <location>
        <begin position="432"/>
        <end position="450"/>
    </location>
</feature>
<keyword evidence="3 8" id="KW-0812">Transmembrane</keyword>
<dbReference type="OMA" id="WQYLSEN"/>
<keyword evidence="7" id="KW-1015">Disulfide bond</keyword>
<dbReference type="Proteomes" id="UP000008068">
    <property type="component" value="Unassembled WGS sequence"/>
</dbReference>
<evidence type="ECO:0000256" key="3">
    <source>
        <dbReference type="ARBA" id="ARBA00022692"/>
    </source>
</evidence>
<dbReference type="eggNOG" id="KOG3544">
    <property type="taxonomic scope" value="Eukaryota"/>
</dbReference>
<proteinExistence type="predicted"/>
<dbReference type="SUPFAM" id="SSF103473">
    <property type="entry name" value="MFS general substrate transporter"/>
    <property type="match status" value="1"/>
</dbReference>
<evidence type="ECO:0000259" key="9">
    <source>
        <dbReference type="SMART" id="SM01088"/>
    </source>
</evidence>
<dbReference type="GO" id="GO:0022857">
    <property type="term" value="F:transmembrane transporter activity"/>
    <property type="evidence" value="ECO:0007669"/>
    <property type="project" value="InterPro"/>
</dbReference>
<dbReference type="InParanoid" id="G0NUP2"/>
<evidence type="ECO:0000256" key="8">
    <source>
        <dbReference type="SAM" id="Phobius"/>
    </source>
</evidence>
<dbReference type="AlphaFoldDB" id="G0NUP2"/>
<dbReference type="PANTHER" id="PTHR23510:SF5">
    <property type="entry name" value="MFS DOMAIN-CONTAINING PROTEIN"/>
    <property type="match status" value="1"/>
</dbReference>
<dbReference type="InterPro" id="IPR051068">
    <property type="entry name" value="MFS_Domain-Containing_Protein"/>
</dbReference>
<dbReference type="PANTHER" id="PTHR23510">
    <property type="entry name" value="INNER MEMBRANE TRANSPORT PROTEIN YAJR"/>
    <property type="match status" value="1"/>
</dbReference>
<evidence type="ECO:0000256" key="7">
    <source>
        <dbReference type="ARBA" id="ARBA00023157"/>
    </source>
</evidence>
<dbReference type="FunCoup" id="G0NUP2">
    <property type="interactions" value="2105"/>
</dbReference>
<keyword evidence="5 8" id="KW-1133">Transmembrane helix</keyword>
<protein>
    <recommendedName>
        <fullName evidence="9">Nematode cuticle collagen N-terminal domain-containing protein</fullName>
    </recommendedName>
</protein>
<feature type="transmembrane region" description="Helical" evidence="8">
    <location>
        <begin position="377"/>
        <end position="396"/>
    </location>
</feature>
<feature type="transmembrane region" description="Helical" evidence="8">
    <location>
        <begin position="344"/>
        <end position="365"/>
    </location>
</feature>
<evidence type="ECO:0000256" key="4">
    <source>
        <dbReference type="ARBA" id="ARBA00022737"/>
    </source>
</evidence>
<evidence type="ECO:0000313" key="10">
    <source>
        <dbReference type="EMBL" id="EGT37856.1"/>
    </source>
</evidence>
<name>G0NUP2_CAEBE</name>
<dbReference type="InterPro" id="IPR002486">
    <property type="entry name" value="Col_cuticle_N"/>
</dbReference>
<organism evidence="11">
    <name type="scientific">Caenorhabditis brenneri</name>
    <name type="common">Nematode worm</name>
    <dbReference type="NCBI Taxonomy" id="135651"/>
    <lineage>
        <taxon>Eukaryota</taxon>
        <taxon>Metazoa</taxon>
        <taxon>Ecdysozoa</taxon>
        <taxon>Nematoda</taxon>
        <taxon>Chromadorea</taxon>
        <taxon>Rhabditida</taxon>
        <taxon>Rhabditina</taxon>
        <taxon>Rhabditomorpha</taxon>
        <taxon>Rhabditoidea</taxon>
        <taxon>Rhabditidae</taxon>
        <taxon>Peloderinae</taxon>
        <taxon>Caenorhabditis</taxon>
    </lineage>
</organism>
<dbReference type="eggNOG" id="KOG2325">
    <property type="taxonomic scope" value="Eukaryota"/>
</dbReference>
<dbReference type="Pfam" id="PF07690">
    <property type="entry name" value="MFS_1"/>
    <property type="match status" value="1"/>
</dbReference>
<dbReference type="Pfam" id="PF01484">
    <property type="entry name" value="Col_cuticle_N"/>
    <property type="match status" value="1"/>
</dbReference>
<feature type="transmembrane region" description="Helical" evidence="8">
    <location>
        <begin position="12"/>
        <end position="36"/>
    </location>
</feature>
<accession>G0NUP2</accession>
<evidence type="ECO:0000256" key="5">
    <source>
        <dbReference type="ARBA" id="ARBA00022989"/>
    </source>
</evidence>
<feature type="transmembrane region" description="Helical" evidence="8">
    <location>
        <begin position="254"/>
        <end position="279"/>
    </location>
</feature>
<dbReference type="GO" id="GO:0005765">
    <property type="term" value="C:lysosomal membrane"/>
    <property type="evidence" value="ECO:0007669"/>
    <property type="project" value="TreeGrafter"/>
</dbReference>
<dbReference type="InterPro" id="IPR036259">
    <property type="entry name" value="MFS_trans_sf"/>
</dbReference>
<keyword evidence="11" id="KW-1185">Reference proteome</keyword>
<evidence type="ECO:0000313" key="11">
    <source>
        <dbReference type="Proteomes" id="UP000008068"/>
    </source>
</evidence>
<evidence type="ECO:0000256" key="6">
    <source>
        <dbReference type="ARBA" id="ARBA00023136"/>
    </source>
</evidence>
<feature type="domain" description="Nematode cuticle collagen N-terminal" evidence="9">
    <location>
        <begin position="12"/>
        <end position="64"/>
    </location>
</feature>
<feature type="transmembrane region" description="Helical" evidence="8">
    <location>
        <begin position="310"/>
        <end position="338"/>
    </location>
</feature>
<evidence type="ECO:0000256" key="1">
    <source>
        <dbReference type="ARBA" id="ARBA00004141"/>
    </source>
</evidence>
<feature type="transmembrane region" description="Helical" evidence="8">
    <location>
        <begin position="81"/>
        <end position="103"/>
    </location>
</feature>
<evidence type="ECO:0000256" key="2">
    <source>
        <dbReference type="ARBA" id="ARBA00011518"/>
    </source>
</evidence>
<dbReference type="EMBL" id="GL379951">
    <property type="protein sequence ID" value="EGT37856.1"/>
    <property type="molecule type" value="Genomic_DNA"/>
</dbReference>
<dbReference type="OrthoDB" id="370281at2759"/>
<dbReference type="Gene3D" id="1.20.1250.20">
    <property type="entry name" value="MFS general substrate transporter like domains"/>
    <property type="match status" value="1"/>
</dbReference>
<gene>
    <name evidence="10" type="ORF">CAEBREN_04629</name>
</gene>
<dbReference type="SMART" id="SM01088">
    <property type="entry name" value="Col_cuticle_N"/>
    <property type="match status" value="1"/>
</dbReference>
<dbReference type="InterPro" id="IPR011701">
    <property type="entry name" value="MFS"/>
</dbReference>
<dbReference type="GO" id="GO:0042302">
    <property type="term" value="F:structural constituent of cuticle"/>
    <property type="evidence" value="ECO:0007669"/>
    <property type="project" value="InterPro"/>
</dbReference>
<keyword evidence="4" id="KW-0677">Repeat</keyword>
<feature type="transmembrane region" description="Helical" evidence="8">
    <location>
        <begin position="156"/>
        <end position="176"/>
    </location>
</feature>